<dbReference type="AlphaFoldDB" id="A0AAD9I7I5"/>
<evidence type="ECO:0000313" key="2">
    <source>
        <dbReference type="EMBL" id="KAK2072070.1"/>
    </source>
</evidence>
<gene>
    <name evidence="2" type="ORF">P8C59_006447</name>
</gene>
<sequence length="68" mass="7640">MNSEPEQQHTTRFARKNGWRIDLSTHPPEALTSKNGASFCIAVVTNEHVEPVALLSRLGFHVPVRSSW</sequence>
<feature type="region of interest" description="Disordered" evidence="1">
    <location>
        <begin position="1"/>
        <end position="27"/>
    </location>
</feature>
<feature type="compositionally biased region" description="Polar residues" evidence="1">
    <location>
        <begin position="1"/>
        <end position="11"/>
    </location>
</feature>
<evidence type="ECO:0000256" key="1">
    <source>
        <dbReference type="SAM" id="MobiDB-lite"/>
    </source>
</evidence>
<comment type="caution">
    <text evidence="2">The sequence shown here is derived from an EMBL/GenBank/DDBJ whole genome shotgun (WGS) entry which is preliminary data.</text>
</comment>
<proteinExistence type="predicted"/>
<protein>
    <submittedName>
        <fullName evidence="2">Uncharacterized protein</fullName>
    </submittedName>
</protein>
<dbReference type="Proteomes" id="UP001217918">
    <property type="component" value="Unassembled WGS sequence"/>
</dbReference>
<organism evidence="2 3">
    <name type="scientific">Phyllachora maydis</name>
    <dbReference type="NCBI Taxonomy" id="1825666"/>
    <lineage>
        <taxon>Eukaryota</taxon>
        <taxon>Fungi</taxon>
        <taxon>Dikarya</taxon>
        <taxon>Ascomycota</taxon>
        <taxon>Pezizomycotina</taxon>
        <taxon>Sordariomycetes</taxon>
        <taxon>Sordariomycetidae</taxon>
        <taxon>Phyllachorales</taxon>
        <taxon>Phyllachoraceae</taxon>
        <taxon>Phyllachora</taxon>
    </lineage>
</organism>
<accession>A0AAD9I7I5</accession>
<reference evidence="2" key="1">
    <citation type="journal article" date="2023" name="Mol. Plant Microbe Interact.">
        <title>Elucidating the Obligate Nature and Biological Capacity of an Invasive Fungal Corn Pathogen.</title>
        <authorList>
            <person name="MacCready J.S."/>
            <person name="Roggenkamp E.M."/>
            <person name="Gdanetz K."/>
            <person name="Chilvers M.I."/>
        </authorList>
    </citation>
    <scope>NUCLEOTIDE SEQUENCE</scope>
    <source>
        <strain evidence="2">PM02</strain>
    </source>
</reference>
<name>A0AAD9I7I5_9PEZI</name>
<keyword evidence="3" id="KW-1185">Reference proteome</keyword>
<dbReference type="EMBL" id="JAQQPM010000005">
    <property type="protein sequence ID" value="KAK2072070.1"/>
    <property type="molecule type" value="Genomic_DNA"/>
</dbReference>
<evidence type="ECO:0000313" key="3">
    <source>
        <dbReference type="Proteomes" id="UP001217918"/>
    </source>
</evidence>